<feature type="non-terminal residue" evidence="2">
    <location>
        <position position="1"/>
    </location>
</feature>
<feature type="region of interest" description="Disordered" evidence="1">
    <location>
        <begin position="36"/>
        <end position="59"/>
    </location>
</feature>
<dbReference type="Gramene" id="OMP11631">
    <property type="protein sequence ID" value="OMP11631"/>
    <property type="gene ID" value="CCACVL1_00381"/>
</dbReference>
<evidence type="ECO:0000313" key="2">
    <source>
        <dbReference type="EMBL" id="OMP11631.1"/>
    </source>
</evidence>
<dbReference type="AlphaFoldDB" id="A0A1R3KX15"/>
<gene>
    <name evidence="2" type="ORF">CCACVL1_00381</name>
</gene>
<dbReference type="Proteomes" id="UP000188268">
    <property type="component" value="Unassembled WGS sequence"/>
</dbReference>
<sequence length="59" mass="6990">ASSFPIMKINNGYHHQLLMKKHMELWLRKSQKMKKTKYKTITAKKETAGKNCNENKKEP</sequence>
<keyword evidence="3" id="KW-1185">Reference proteome</keyword>
<accession>A0A1R3KX15</accession>
<reference evidence="2 3" key="1">
    <citation type="submission" date="2013-09" db="EMBL/GenBank/DDBJ databases">
        <title>Corchorus capsularis genome sequencing.</title>
        <authorList>
            <person name="Alam M."/>
            <person name="Haque M.S."/>
            <person name="Islam M.S."/>
            <person name="Emdad E.M."/>
            <person name="Islam M.M."/>
            <person name="Ahmed B."/>
            <person name="Halim A."/>
            <person name="Hossen Q.M.M."/>
            <person name="Hossain M.Z."/>
            <person name="Ahmed R."/>
            <person name="Khan M.M."/>
            <person name="Islam R."/>
            <person name="Rashid M.M."/>
            <person name="Khan S.A."/>
            <person name="Rahman M.S."/>
            <person name="Alam M."/>
        </authorList>
    </citation>
    <scope>NUCLEOTIDE SEQUENCE [LARGE SCALE GENOMIC DNA]</scope>
    <source>
        <strain evidence="3">cv. CVL-1</strain>
        <tissue evidence="2">Whole seedling</tissue>
    </source>
</reference>
<feature type="compositionally biased region" description="Basic and acidic residues" evidence="1">
    <location>
        <begin position="43"/>
        <end position="59"/>
    </location>
</feature>
<evidence type="ECO:0000313" key="3">
    <source>
        <dbReference type="Proteomes" id="UP000188268"/>
    </source>
</evidence>
<name>A0A1R3KX15_COCAP</name>
<evidence type="ECO:0000256" key="1">
    <source>
        <dbReference type="SAM" id="MobiDB-lite"/>
    </source>
</evidence>
<organism evidence="2 3">
    <name type="scientific">Corchorus capsularis</name>
    <name type="common">Jute</name>
    <dbReference type="NCBI Taxonomy" id="210143"/>
    <lineage>
        <taxon>Eukaryota</taxon>
        <taxon>Viridiplantae</taxon>
        <taxon>Streptophyta</taxon>
        <taxon>Embryophyta</taxon>
        <taxon>Tracheophyta</taxon>
        <taxon>Spermatophyta</taxon>
        <taxon>Magnoliopsida</taxon>
        <taxon>eudicotyledons</taxon>
        <taxon>Gunneridae</taxon>
        <taxon>Pentapetalae</taxon>
        <taxon>rosids</taxon>
        <taxon>malvids</taxon>
        <taxon>Malvales</taxon>
        <taxon>Malvaceae</taxon>
        <taxon>Grewioideae</taxon>
        <taxon>Apeibeae</taxon>
        <taxon>Corchorus</taxon>
    </lineage>
</organism>
<dbReference type="EMBL" id="AWWV01001083">
    <property type="protein sequence ID" value="OMP11631.1"/>
    <property type="molecule type" value="Genomic_DNA"/>
</dbReference>
<proteinExistence type="predicted"/>
<protein>
    <submittedName>
        <fullName evidence="2">Uncharacterized protein</fullName>
    </submittedName>
</protein>
<comment type="caution">
    <text evidence="2">The sequence shown here is derived from an EMBL/GenBank/DDBJ whole genome shotgun (WGS) entry which is preliminary data.</text>
</comment>